<dbReference type="EMBL" id="LR796506">
    <property type="protein sequence ID" value="CAB4149099.1"/>
    <property type="molecule type" value="Genomic_DNA"/>
</dbReference>
<proteinExistence type="predicted"/>
<reference evidence="1" key="1">
    <citation type="submission" date="2020-04" db="EMBL/GenBank/DDBJ databases">
        <authorList>
            <person name="Chiriac C."/>
            <person name="Salcher M."/>
            <person name="Ghai R."/>
            <person name="Kavagutti S V."/>
        </authorList>
    </citation>
    <scope>NUCLEOTIDE SEQUENCE</scope>
</reference>
<organism evidence="1">
    <name type="scientific">uncultured Caudovirales phage</name>
    <dbReference type="NCBI Taxonomy" id="2100421"/>
    <lineage>
        <taxon>Viruses</taxon>
        <taxon>Duplodnaviria</taxon>
        <taxon>Heunggongvirae</taxon>
        <taxon>Uroviricota</taxon>
        <taxon>Caudoviricetes</taxon>
        <taxon>Peduoviridae</taxon>
        <taxon>Maltschvirus</taxon>
        <taxon>Maltschvirus maltsch</taxon>
    </lineage>
</organism>
<sequence length="141" mass="16451">LFLTTQTGLLQDRCTNWKFGFGYNTGTPGPVYPNLGQLVTQTYMFQRWIPRTKFNGNFLYLRNLNGVMSNLAIFSNEFTGALVHNKMLLGSMAIDYKNDSAEFTLWEVFNKELPLPADNFTDFESYLFNILYQFNYLYENN</sequence>
<accession>A0A6J5MZB3</accession>
<name>A0A6J5MZB3_9CAUD</name>
<protein>
    <submittedName>
        <fullName evidence="1">Uncharacterized protein</fullName>
    </submittedName>
</protein>
<feature type="non-terminal residue" evidence="1">
    <location>
        <position position="1"/>
    </location>
</feature>
<gene>
    <name evidence="1" type="ORF">UFOVP535_45</name>
</gene>
<evidence type="ECO:0000313" key="1">
    <source>
        <dbReference type="EMBL" id="CAB4149099.1"/>
    </source>
</evidence>